<keyword evidence="15" id="KW-1185">Reference proteome</keyword>
<dbReference type="PANTHER" id="PTHR47861">
    <property type="entry name" value="FKBP-TYPE PEPTIDYL-PROLYL CIS-TRANS ISOMERASE SLYD"/>
    <property type="match status" value="1"/>
</dbReference>
<evidence type="ECO:0000259" key="12">
    <source>
        <dbReference type="Pfam" id="PF00254"/>
    </source>
</evidence>
<comment type="catalytic activity">
    <reaction evidence="1">
        <text>[protein]-peptidylproline (omega=180) = [protein]-peptidylproline (omega=0)</text>
        <dbReference type="Rhea" id="RHEA:16237"/>
        <dbReference type="Rhea" id="RHEA-COMP:10747"/>
        <dbReference type="Rhea" id="RHEA-COMP:10748"/>
        <dbReference type="ChEBI" id="CHEBI:83833"/>
        <dbReference type="ChEBI" id="CHEBI:83834"/>
        <dbReference type="EC" id="5.2.1.8"/>
    </reaction>
</comment>
<keyword evidence="5" id="KW-0963">Cytoplasm</keyword>
<evidence type="ECO:0000313" key="15">
    <source>
        <dbReference type="Proteomes" id="UP000285864"/>
    </source>
</evidence>
<dbReference type="EC" id="5.2.1.8" evidence="4"/>
<dbReference type="InterPro" id="IPR001179">
    <property type="entry name" value="PPIase_FKBP_dom"/>
</dbReference>
<protein>
    <recommendedName>
        <fullName evidence="10">FKBP-type peptidyl-prolyl cis-trans isomerase SlyD</fullName>
        <ecNumber evidence="4">5.2.1.8</ecNumber>
    </recommendedName>
    <alternativeName>
        <fullName evidence="11">Metallochaperone SlyD</fullName>
    </alternativeName>
</protein>
<dbReference type="RefSeq" id="WP_007567729.1">
    <property type="nucleotide sequence ID" value="NZ_CABKNL010000055.1"/>
</dbReference>
<evidence type="ECO:0000256" key="11">
    <source>
        <dbReference type="ARBA" id="ARBA00042772"/>
    </source>
</evidence>
<dbReference type="GO" id="GO:0042026">
    <property type="term" value="P:protein refolding"/>
    <property type="evidence" value="ECO:0007669"/>
    <property type="project" value="UniProtKB-ARBA"/>
</dbReference>
<evidence type="ECO:0000256" key="4">
    <source>
        <dbReference type="ARBA" id="ARBA00013194"/>
    </source>
</evidence>
<keyword evidence="7" id="KW-0143">Chaperone</keyword>
<dbReference type="Pfam" id="PF00254">
    <property type="entry name" value="FKBP_C"/>
    <property type="match status" value="1"/>
</dbReference>
<evidence type="ECO:0000256" key="10">
    <source>
        <dbReference type="ARBA" id="ARBA00040015"/>
    </source>
</evidence>
<comment type="caution">
    <text evidence="14">The sequence shown here is derived from an EMBL/GenBank/DDBJ whole genome shotgun (WGS) entry which is preliminary data.</text>
</comment>
<evidence type="ECO:0000256" key="8">
    <source>
        <dbReference type="ARBA" id="ARBA00023235"/>
    </source>
</evidence>
<comment type="similarity">
    <text evidence="3">Belongs to the FKBP-type PPIase family.</text>
</comment>
<evidence type="ECO:0000256" key="7">
    <source>
        <dbReference type="ARBA" id="ARBA00023186"/>
    </source>
</evidence>
<comment type="function">
    <text evidence="9">Also involved in hydrogenase metallocenter assembly, probably by participating in the nickel insertion step. This function in hydrogenase biosynthesis requires chaperone activity and the presence of the metal-binding domain, but not PPIase activity.</text>
</comment>
<evidence type="ECO:0000256" key="1">
    <source>
        <dbReference type="ARBA" id="ARBA00000971"/>
    </source>
</evidence>
<dbReference type="SUPFAM" id="SSF54534">
    <property type="entry name" value="FKBP-like"/>
    <property type="match status" value="1"/>
</dbReference>
<keyword evidence="8 14" id="KW-0413">Isomerase</keyword>
<reference evidence="14 15" key="1">
    <citation type="submission" date="2018-08" db="EMBL/GenBank/DDBJ databases">
        <title>A genome reference for cultivated species of the human gut microbiota.</title>
        <authorList>
            <person name="Zou Y."/>
            <person name="Xue W."/>
            <person name="Luo G."/>
        </authorList>
    </citation>
    <scope>NUCLEOTIDE SEQUENCE [LARGE SCALE GENOMIC DNA]</scope>
    <source>
        <strain evidence="14 15">AF24-2</strain>
    </source>
</reference>
<dbReference type="AlphaFoldDB" id="A0A412GWE5"/>
<dbReference type="EMBL" id="QRUU01000007">
    <property type="protein sequence ID" value="RGR99205.1"/>
    <property type="molecule type" value="Genomic_DNA"/>
</dbReference>
<dbReference type="EMBL" id="DYXD01000128">
    <property type="protein sequence ID" value="HJF07674.1"/>
    <property type="molecule type" value="Genomic_DNA"/>
</dbReference>
<dbReference type="GO" id="GO:0005737">
    <property type="term" value="C:cytoplasm"/>
    <property type="evidence" value="ECO:0007669"/>
    <property type="project" value="UniProtKB-SubCell"/>
</dbReference>
<dbReference type="PANTHER" id="PTHR47861:SF3">
    <property type="entry name" value="FKBP-TYPE PEPTIDYL-PROLYL CIS-TRANS ISOMERASE SLYD"/>
    <property type="match status" value="1"/>
</dbReference>
<gene>
    <name evidence="14" type="ORF">DWY20_02610</name>
    <name evidence="13" type="ORF">K8U81_05720</name>
</gene>
<evidence type="ECO:0000256" key="3">
    <source>
        <dbReference type="ARBA" id="ARBA00006577"/>
    </source>
</evidence>
<evidence type="ECO:0000313" key="13">
    <source>
        <dbReference type="EMBL" id="HJF07674.1"/>
    </source>
</evidence>
<keyword evidence="6" id="KW-0697">Rotamase</keyword>
<sequence>MENKYITVAYRLYAIADGKKELLEEATVEHPFQFISGIGYTLDKFEKEITALSKGDNFNFTIPCAEAYGERNEDNVRQVSKKMFCDPDGNFDSENIFPGNIIMLNDAEGHQFYANVGEITEDKVVLDLNHPHAGKDLIFEGTVTEMRPATNKEIEGMVNMMSGEGCGCGCDSCGGGCGDHEHHHHDDGCCGGGCGHCH</sequence>
<dbReference type="InterPro" id="IPR046357">
    <property type="entry name" value="PPIase_dom_sf"/>
</dbReference>
<organism evidence="14 15">
    <name type="scientific">Phocaeicola coprocola</name>
    <dbReference type="NCBI Taxonomy" id="310298"/>
    <lineage>
        <taxon>Bacteria</taxon>
        <taxon>Pseudomonadati</taxon>
        <taxon>Bacteroidota</taxon>
        <taxon>Bacteroidia</taxon>
        <taxon>Bacteroidales</taxon>
        <taxon>Bacteroidaceae</taxon>
        <taxon>Phocaeicola</taxon>
    </lineage>
</organism>
<reference evidence="13" key="2">
    <citation type="journal article" date="2021" name="PeerJ">
        <title>Extensive microbial diversity within the chicken gut microbiome revealed by metagenomics and culture.</title>
        <authorList>
            <person name="Gilroy R."/>
            <person name="Ravi A."/>
            <person name="Getino M."/>
            <person name="Pursley I."/>
            <person name="Horton D.L."/>
            <person name="Alikhan N.F."/>
            <person name="Baker D."/>
            <person name="Gharbi K."/>
            <person name="Hall N."/>
            <person name="Watson M."/>
            <person name="Adriaenssens E.M."/>
            <person name="Foster-Nyarko E."/>
            <person name="Jarju S."/>
            <person name="Secka A."/>
            <person name="Antonio M."/>
            <person name="Oren A."/>
            <person name="Chaudhuri R.R."/>
            <person name="La Ragione R."/>
            <person name="Hildebrand F."/>
            <person name="Pallen M.J."/>
        </authorList>
    </citation>
    <scope>NUCLEOTIDE SEQUENCE</scope>
    <source>
        <strain evidence="13">CHK165-8395</strain>
    </source>
</reference>
<feature type="domain" description="PPIase FKBP-type" evidence="12">
    <location>
        <begin position="3"/>
        <end position="73"/>
    </location>
</feature>
<evidence type="ECO:0000256" key="2">
    <source>
        <dbReference type="ARBA" id="ARBA00004496"/>
    </source>
</evidence>
<dbReference type="Gene3D" id="3.10.50.40">
    <property type="match status" value="1"/>
</dbReference>
<proteinExistence type="inferred from homology"/>
<evidence type="ECO:0000256" key="5">
    <source>
        <dbReference type="ARBA" id="ARBA00022490"/>
    </source>
</evidence>
<name>A0A412GWE5_9BACT</name>
<dbReference type="Proteomes" id="UP000285864">
    <property type="component" value="Unassembled WGS sequence"/>
</dbReference>
<accession>A0A412GWE5</accession>
<comment type="subcellular location">
    <subcellularLocation>
        <location evidence="2">Cytoplasm</location>
    </subcellularLocation>
</comment>
<reference evidence="13" key="3">
    <citation type="submission" date="2021-09" db="EMBL/GenBank/DDBJ databases">
        <authorList>
            <person name="Gilroy R."/>
        </authorList>
    </citation>
    <scope>NUCLEOTIDE SEQUENCE</scope>
    <source>
        <strain evidence="13">CHK165-8395</strain>
    </source>
</reference>
<dbReference type="GO" id="GO:0003755">
    <property type="term" value="F:peptidyl-prolyl cis-trans isomerase activity"/>
    <property type="evidence" value="ECO:0007669"/>
    <property type="project" value="UniProtKB-KW"/>
</dbReference>
<dbReference type="Proteomes" id="UP000718012">
    <property type="component" value="Unassembled WGS sequence"/>
</dbReference>
<evidence type="ECO:0000256" key="9">
    <source>
        <dbReference type="ARBA" id="ARBA00037071"/>
    </source>
</evidence>
<evidence type="ECO:0000256" key="6">
    <source>
        <dbReference type="ARBA" id="ARBA00023110"/>
    </source>
</evidence>
<evidence type="ECO:0000313" key="14">
    <source>
        <dbReference type="EMBL" id="RGR99205.1"/>
    </source>
</evidence>